<keyword evidence="3" id="KW-1185">Reference proteome</keyword>
<evidence type="ECO:0000313" key="2">
    <source>
        <dbReference type="EMBL" id="KAK5776414.1"/>
    </source>
</evidence>
<reference evidence="2 3" key="1">
    <citation type="submission" date="2023-03" db="EMBL/GenBank/DDBJ databases">
        <title>WGS of Gossypium arboreum.</title>
        <authorList>
            <person name="Yu D."/>
        </authorList>
    </citation>
    <scope>NUCLEOTIDE SEQUENCE [LARGE SCALE GENOMIC DNA]</scope>
    <source>
        <tissue evidence="2">Leaf</tissue>
    </source>
</reference>
<sequence>MENIEHALPQIGAKLENFYWKDIYNMDETGLFYRLQVDHPLTTKQLERRKKDKERPAVIVCSNGDGSNKVPLWVIGKFANPRCFKHVNIDNLNYHYQGNKKIRMTGLLFQDFVHWFDARMTGRKVLLIVDNCLAHPKFVEGLRNVELFFLPPTST</sequence>
<feature type="domain" description="DDE-1" evidence="1">
    <location>
        <begin position="53"/>
        <end position="155"/>
    </location>
</feature>
<comment type="caution">
    <text evidence="2">The sequence shown here is derived from an EMBL/GenBank/DDBJ whole genome shotgun (WGS) entry which is preliminary data.</text>
</comment>
<gene>
    <name evidence="2" type="ORF">PVK06_044373</name>
</gene>
<protein>
    <recommendedName>
        <fullName evidence="1">DDE-1 domain-containing protein</fullName>
    </recommendedName>
</protein>
<proteinExistence type="predicted"/>
<dbReference type="Pfam" id="PF03184">
    <property type="entry name" value="DDE_1"/>
    <property type="match status" value="1"/>
</dbReference>
<evidence type="ECO:0000313" key="3">
    <source>
        <dbReference type="Proteomes" id="UP001358586"/>
    </source>
</evidence>
<dbReference type="InterPro" id="IPR004875">
    <property type="entry name" value="DDE_SF_endonuclease_dom"/>
</dbReference>
<dbReference type="InterPro" id="IPR050863">
    <property type="entry name" value="CenT-Element_Derived"/>
</dbReference>
<dbReference type="EMBL" id="JARKNE010000012">
    <property type="protein sequence ID" value="KAK5776414.1"/>
    <property type="molecule type" value="Genomic_DNA"/>
</dbReference>
<dbReference type="PANTHER" id="PTHR19303">
    <property type="entry name" value="TRANSPOSON"/>
    <property type="match status" value="1"/>
</dbReference>
<evidence type="ECO:0000259" key="1">
    <source>
        <dbReference type="Pfam" id="PF03184"/>
    </source>
</evidence>
<name>A0ABR0MQZ6_GOSAR</name>
<dbReference type="PANTHER" id="PTHR19303:SF73">
    <property type="entry name" value="PROTEIN PDC2"/>
    <property type="match status" value="1"/>
</dbReference>
<accession>A0ABR0MQZ6</accession>
<dbReference type="Proteomes" id="UP001358586">
    <property type="component" value="Chromosome 12"/>
</dbReference>
<organism evidence="2 3">
    <name type="scientific">Gossypium arboreum</name>
    <name type="common">Tree cotton</name>
    <name type="synonym">Gossypium nanking</name>
    <dbReference type="NCBI Taxonomy" id="29729"/>
    <lineage>
        <taxon>Eukaryota</taxon>
        <taxon>Viridiplantae</taxon>
        <taxon>Streptophyta</taxon>
        <taxon>Embryophyta</taxon>
        <taxon>Tracheophyta</taxon>
        <taxon>Spermatophyta</taxon>
        <taxon>Magnoliopsida</taxon>
        <taxon>eudicotyledons</taxon>
        <taxon>Gunneridae</taxon>
        <taxon>Pentapetalae</taxon>
        <taxon>rosids</taxon>
        <taxon>malvids</taxon>
        <taxon>Malvales</taxon>
        <taxon>Malvaceae</taxon>
        <taxon>Malvoideae</taxon>
        <taxon>Gossypium</taxon>
    </lineage>
</organism>